<evidence type="ECO:0000313" key="2">
    <source>
        <dbReference type="EMBL" id="MEN5377905.1"/>
    </source>
</evidence>
<keyword evidence="1" id="KW-0732">Signal</keyword>
<proteinExistence type="predicted"/>
<evidence type="ECO:0000256" key="1">
    <source>
        <dbReference type="SAM" id="SignalP"/>
    </source>
</evidence>
<reference evidence="2 3" key="1">
    <citation type="submission" date="2024-04" db="EMBL/GenBank/DDBJ databases">
        <title>WGS of bacteria from Torrens River.</title>
        <authorList>
            <person name="Wyrsch E.R."/>
            <person name="Drigo B."/>
        </authorList>
    </citation>
    <scope>NUCLEOTIDE SEQUENCE [LARGE SCALE GENOMIC DNA]</scope>
    <source>
        <strain evidence="2 3">TWI391</strain>
    </source>
</reference>
<dbReference type="RefSeq" id="WP_346581320.1">
    <property type="nucleotide sequence ID" value="NZ_JBDJNQ010000004.1"/>
</dbReference>
<sequence length="248" mass="28838">MKLTFYILMLLIFSTNCGNSQTTNSQENLTGNIQSDLKELLPNKNVQADIMDNVLQSPRQVELTKKIQSAITENYEWFLEYMKTVPIGEPMPYNERLGVTKEEYTELMTWMNNVEVVSTGKENIFIEIKDDLIRFKSHNKLAKLDSLTIDLKNNTVNYGQYKMLFADTINVTTDKNALKSKWKGYSWKFEIPKNLDMADFKNRNTLNVIQYKFTIGRIEKNGKTYMSLKGIEFEDGIKSVDFELPVQF</sequence>
<comment type="caution">
    <text evidence="2">The sequence shown here is derived from an EMBL/GenBank/DDBJ whole genome shotgun (WGS) entry which is preliminary data.</text>
</comment>
<evidence type="ECO:0008006" key="4">
    <source>
        <dbReference type="Google" id="ProtNLM"/>
    </source>
</evidence>
<gene>
    <name evidence="2" type="ORF">ABE541_11570</name>
</gene>
<organism evidence="2 3">
    <name type="scientific">Sphingobacterium kitahiroshimense</name>
    <dbReference type="NCBI Taxonomy" id="470446"/>
    <lineage>
        <taxon>Bacteria</taxon>
        <taxon>Pseudomonadati</taxon>
        <taxon>Bacteroidota</taxon>
        <taxon>Sphingobacteriia</taxon>
        <taxon>Sphingobacteriales</taxon>
        <taxon>Sphingobacteriaceae</taxon>
        <taxon>Sphingobacterium</taxon>
    </lineage>
</organism>
<protein>
    <recommendedName>
        <fullName evidence="4">Lipoprotein</fullName>
    </recommendedName>
</protein>
<dbReference type="EMBL" id="JBDJNQ010000004">
    <property type="protein sequence ID" value="MEN5377905.1"/>
    <property type="molecule type" value="Genomic_DNA"/>
</dbReference>
<accession>A0ABV0BTP0</accession>
<feature type="chain" id="PRO_5045611059" description="Lipoprotein" evidence="1">
    <location>
        <begin position="21"/>
        <end position="248"/>
    </location>
</feature>
<dbReference type="Proteomes" id="UP001409291">
    <property type="component" value="Unassembled WGS sequence"/>
</dbReference>
<keyword evidence="3" id="KW-1185">Reference proteome</keyword>
<feature type="signal peptide" evidence="1">
    <location>
        <begin position="1"/>
        <end position="20"/>
    </location>
</feature>
<name>A0ABV0BTP0_9SPHI</name>
<evidence type="ECO:0000313" key="3">
    <source>
        <dbReference type="Proteomes" id="UP001409291"/>
    </source>
</evidence>